<gene>
    <name evidence="2" type="ORF">XNOV1_A029542</name>
</gene>
<dbReference type="Proteomes" id="UP001178508">
    <property type="component" value="Chromosome 3"/>
</dbReference>
<name>A0AAV1EXA9_XYRNO</name>
<feature type="compositionally biased region" description="Polar residues" evidence="1">
    <location>
        <begin position="48"/>
        <end position="58"/>
    </location>
</feature>
<organism evidence="2 3">
    <name type="scientific">Xyrichtys novacula</name>
    <name type="common">Pearly razorfish</name>
    <name type="synonym">Hemipteronotus novacula</name>
    <dbReference type="NCBI Taxonomy" id="13765"/>
    <lineage>
        <taxon>Eukaryota</taxon>
        <taxon>Metazoa</taxon>
        <taxon>Chordata</taxon>
        <taxon>Craniata</taxon>
        <taxon>Vertebrata</taxon>
        <taxon>Euteleostomi</taxon>
        <taxon>Actinopterygii</taxon>
        <taxon>Neopterygii</taxon>
        <taxon>Teleostei</taxon>
        <taxon>Neoteleostei</taxon>
        <taxon>Acanthomorphata</taxon>
        <taxon>Eupercaria</taxon>
        <taxon>Labriformes</taxon>
        <taxon>Labridae</taxon>
        <taxon>Xyrichtys</taxon>
    </lineage>
</organism>
<feature type="region of interest" description="Disordered" evidence="1">
    <location>
        <begin position="1"/>
        <end position="61"/>
    </location>
</feature>
<feature type="compositionally biased region" description="Basic and acidic residues" evidence="1">
    <location>
        <begin position="21"/>
        <end position="47"/>
    </location>
</feature>
<feature type="compositionally biased region" description="Low complexity" evidence="1">
    <location>
        <begin position="1"/>
        <end position="19"/>
    </location>
</feature>
<evidence type="ECO:0000313" key="3">
    <source>
        <dbReference type="Proteomes" id="UP001178508"/>
    </source>
</evidence>
<dbReference type="EMBL" id="OY660866">
    <property type="protein sequence ID" value="CAJ1053466.1"/>
    <property type="molecule type" value="Genomic_DNA"/>
</dbReference>
<dbReference type="AlphaFoldDB" id="A0AAV1EXA9"/>
<evidence type="ECO:0000313" key="2">
    <source>
        <dbReference type="EMBL" id="CAJ1053466.1"/>
    </source>
</evidence>
<reference evidence="2" key="1">
    <citation type="submission" date="2023-08" db="EMBL/GenBank/DDBJ databases">
        <authorList>
            <person name="Alioto T."/>
            <person name="Alioto T."/>
            <person name="Gomez Garrido J."/>
        </authorList>
    </citation>
    <scope>NUCLEOTIDE SEQUENCE</scope>
</reference>
<accession>A0AAV1EXA9</accession>
<sequence length="134" mass="15031">MARIHPTPAGTRRAGAAGTDHPIRTDDRYQPGVDRVQRSQMRKETRSHSISPQGNHGRSSQERFNFHQAAAAFATAAPAFTPWKWSESAAKVSRYTGGVKRLKRRVTTVIMIYFHQILGRGAKIQQCLVVIHIQ</sequence>
<keyword evidence="3" id="KW-1185">Reference proteome</keyword>
<proteinExistence type="predicted"/>
<evidence type="ECO:0000256" key="1">
    <source>
        <dbReference type="SAM" id="MobiDB-lite"/>
    </source>
</evidence>
<protein>
    <submittedName>
        <fullName evidence="2">Uncharacterized protein</fullName>
    </submittedName>
</protein>